<feature type="compositionally biased region" description="Low complexity" evidence="1">
    <location>
        <begin position="168"/>
        <end position="182"/>
    </location>
</feature>
<dbReference type="Gramene" id="Kaladp0515s0038.3.v1.1">
    <property type="protein sequence ID" value="Kaladp0515s0038.3.v1.1"/>
    <property type="gene ID" value="Kaladp0515s0038.v1.1"/>
</dbReference>
<dbReference type="Gramene" id="Kaladp0515s0038.1.v1.1">
    <property type="protein sequence ID" value="Kaladp0515s0038.1.v1.1"/>
    <property type="gene ID" value="Kaladp0515s0038.v1.1"/>
</dbReference>
<feature type="region of interest" description="Disordered" evidence="1">
    <location>
        <begin position="133"/>
        <end position="184"/>
    </location>
</feature>
<dbReference type="AlphaFoldDB" id="A0A7N0VBU6"/>
<feature type="compositionally biased region" description="Basic and acidic residues" evidence="1">
    <location>
        <begin position="470"/>
        <end position="498"/>
    </location>
</feature>
<keyword evidence="3" id="KW-1185">Reference proteome</keyword>
<proteinExistence type="predicted"/>
<feature type="region of interest" description="Disordered" evidence="1">
    <location>
        <begin position="1"/>
        <end position="38"/>
    </location>
</feature>
<name>A0A7N0VBU6_KALFE</name>
<dbReference type="EnsemblPlants" id="Kaladp0515s0038.2.v1.1">
    <property type="protein sequence ID" value="Kaladp0515s0038.2.v1.1"/>
    <property type="gene ID" value="Kaladp0515s0038.v1.1"/>
</dbReference>
<dbReference type="PANTHER" id="PTHR36056:SF1">
    <property type="entry name" value="PROTEIN, PUTATIVE-RELATED"/>
    <property type="match status" value="1"/>
</dbReference>
<feature type="region of interest" description="Disordered" evidence="1">
    <location>
        <begin position="461"/>
        <end position="504"/>
    </location>
</feature>
<reference evidence="2" key="1">
    <citation type="submission" date="2021-01" db="UniProtKB">
        <authorList>
            <consortium name="EnsemblPlants"/>
        </authorList>
    </citation>
    <scope>IDENTIFICATION</scope>
</reference>
<dbReference type="Gramene" id="Kaladp0515s0038.2.v1.1">
    <property type="protein sequence ID" value="Kaladp0515s0038.2.v1.1"/>
    <property type="gene ID" value="Kaladp0515s0038.v1.1"/>
</dbReference>
<dbReference type="OMA" id="RGYSDWG"/>
<dbReference type="Gramene" id="Kaladp0515s0038.4.v1.1">
    <property type="protein sequence ID" value="Kaladp0515s0038.4.v1.1"/>
    <property type="gene ID" value="Kaladp0515s0038.v1.1"/>
</dbReference>
<protein>
    <submittedName>
        <fullName evidence="2">Uncharacterized protein</fullName>
    </submittedName>
</protein>
<evidence type="ECO:0000313" key="3">
    <source>
        <dbReference type="Proteomes" id="UP000594263"/>
    </source>
</evidence>
<dbReference type="InterPro" id="IPR040276">
    <property type="entry name" value="At4g26450-like"/>
</dbReference>
<dbReference type="EnsemblPlants" id="Kaladp0515s0038.4.v1.1">
    <property type="protein sequence ID" value="Kaladp0515s0038.4.v1.1"/>
    <property type="gene ID" value="Kaladp0515s0038.v1.1"/>
</dbReference>
<dbReference type="EnsemblPlants" id="Kaladp0515s0038.1.v1.1">
    <property type="protein sequence ID" value="Kaladp0515s0038.1.v1.1"/>
    <property type="gene ID" value="Kaladp0515s0038.v1.1"/>
</dbReference>
<evidence type="ECO:0000313" key="2">
    <source>
        <dbReference type="EnsemblPlants" id="Kaladp0515s0038.4.v1.1"/>
    </source>
</evidence>
<dbReference type="Gramene" id="Kaladp0515s0038.8.v1.1">
    <property type="protein sequence ID" value="Kaladp0515s0038.8.v1.1"/>
    <property type="gene ID" value="Kaladp0515s0038.v1.1"/>
</dbReference>
<dbReference type="Proteomes" id="UP000594263">
    <property type="component" value="Unplaced"/>
</dbReference>
<dbReference type="EnsemblPlants" id="Kaladp0515s0038.3.v1.1">
    <property type="protein sequence ID" value="Kaladp0515s0038.3.v1.1"/>
    <property type="gene ID" value="Kaladp0515s0038.v1.1"/>
</dbReference>
<organism evidence="2 3">
    <name type="scientific">Kalanchoe fedtschenkoi</name>
    <name type="common">Lavender scallops</name>
    <name type="synonym">South American air plant</name>
    <dbReference type="NCBI Taxonomy" id="63787"/>
    <lineage>
        <taxon>Eukaryota</taxon>
        <taxon>Viridiplantae</taxon>
        <taxon>Streptophyta</taxon>
        <taxon>Embryophyta</taxon>
        <taxon>Tracheophyta</taxon>
        <taxon>Spermatophyta</taxon>
        <taxon>Magnoliopsida</taxon>
        <taxon>eudicotyledons</taxon>
        <taxon>Gunneridae</taxon>
        <taxon>Pentapetalae</taxon>
        <taxon>Saxifragales</taxon>
        <taxon>Crassulaceae</taxon>
        <taxon>Kalanchoe</taxon>
    </lineage>
</organism>
<accession>A0A7N0VBU6</accession>
<evidence type="ECO:0000256" key="1">
    <source>
        <dbReference type="SAM" id="MobiDB-lite"/>
    </source>
</evidence>
<sequence length="759" mass="82713">MYGRHRNGGKGFRSNPMGMGAAASRSSPDGPVRGGFYNSDYRNFSRGFGRGQPKPFPSPQQRKGDLFMEAGRLAAVYLIAKGMLPPNALPPKFQNVVFKKEVGDVQDGDLPFESRTSALARLGSFEGGYDRKRFHNNFRTTGSKHNLRESRKTGSYNNYESDRGQENGRSGSVSGRSRASSDLEADDDALSVHLDDQLTTKDVGGDALNLDVSELPKKDEAETSKCELETQQPVTDLSSKTCMSAAGEDRQLVMTVEVDKGSDDFGNLNVEDGEMKHSKNAEEVGQHNPIKNSIMQDNQASTARATKNRNDLLQLCNFAKVPTRTRSLRSRGLKGNQSTNIEVGSTGAATSIVAIQPIDGDAIDRSLVNLSLEKTPSIEGGTSIQIPAVPDLPLDDNAADVSQINVLSDQNLDLTANKIISSDSSDQTIRDAILLDHDDVVGGSKCMGSLSFPDKSFAYGQESSKGLQGTEERGSIDDFVPEERRGEKRVLDESDRGTTYKKSKVWSPPMMAQADEYSHLSNLSTRGPTVIVRASTTNNLMMIDQESSSHISGFPALGHENSIGYVEDKQIIDSSFKICDLNLMEASDINENHDDTQMMFFSSISEMKKESLPVDGGLTISDNSNLSHKYGTLGSHGKEVEIIDLENDFADDRTFRTAEKREEAVYTGLNSFPSHARSATDGTDGSDVQDGYGLMISELLGNEIPNCSAVTGDISSLHNDMDLHNGQGMLPEDDPIYMSLGEIPISFWEPPNPEFGKPF</sequence>
<dbReference type="EnsemblPlants" id="Kaladp0515s0038.8.v1.1">
    <property type="protein sequence ID" value="Kaladp0515s0038.8.v1.1"/>
    <property type="gene ID" value="Kaladp0515s0038.v1.1"/>
</dbReference>
<dbReference type="PANTHER" id="PTHR36056">
    <property type="entry name" value="PROTEIN, PUTATIVE-RELATED"/>
    <property type="match status" value="1"/>
</dbReference>